<dbReference type="PROSITE" id="PS50943">
    <property type="entry name" value="HTH_CROC1"/>
    <property type="match status" value="1"/>
</dbReference>
<dbReference type="InterPro" id="IPR001387">
    <property type="entry name" value="Cro/C1-type_HTH"/>
</dbReference>
<comment type="subcellular location">
    <subcellularLocation>
        <location evidence="1">Endomembrane system</location>
        <topology evidence="1">Multi-pass membrane protein</topology>
    </subcellularLocation>
</comment>
<sequence length="190" mass="21513">MDAGKKIGQLLHERGMSMRSLARRSGIDAATISRLVKGERRPTLHHLKEIAACFDIPVRFFVEEEEQSLSFSEEVSHLLPDGHVSMETVEHYLKVCQKGAATVEGRHKVMSEFLPKLEQIAGQGSFINRLKLFYQRFSDRKGTKQELVLMGGVLLYFIMPYDAIPDYLFPIGYLDDALAAQLVARKLSDE</sequence>
<evidence type="ECO:0000256" key="3">
    <source>
        <dbReference type="ARBA" id="ARBA00022989"/>
    </source>
</evidence>
<dbReference type="CDD" id="cd00093">
    <property type="entry name" value="HTH_XRE"/>
    <property type="match status" value="1"/>
</dbReference>
<evidence type="ECO:0000259" key="7">
    <source>
        <dbReference type="PROSITE" id="PS50943"/>
    </source>
</evidence>
<dbReference type="Pfam" id="PF06803">
    <property type="entry name" value="DUF1232"/>
    <property type="match status" value="1"/>
</dbReference>
<evidence type="ECO:0000313" key="9">
    <source>
        <dbReference type="Proteomes" id="UP001180087"/>
    </source>
</evidence>
<dbReference type="SMART" id="SM00530">
    <property type="entry name" value="HTH_XRE"/>
    <property type="match status" value="1"/>
</dbReference>
<protein>
    <submittedName>
        <fullName evidence="8">Helix-turn-helix domain-containing protein</fullName>
    </submittedName>
</protein>
<feature type="domain" description="HTH cro/C1-type" evidence="7">
    <location>
        <begin position="7"/>
        <end position="61"/>
    </location>
</feature>
<accession>A0ABY9KYT1</accession>
<gene>
    <name evidence="8" type="ORF">QR721_00880</name>
</gene>
<keyword evidence="3 6" id="KW-1133">Transmembrane helix</keyword>
<proteinExistence type="predicted"/>
<keyword evidence="4" id="KW-0238">DNA-binding</keyword>
<dbReference type="PANTHER" id="PTHR46797">
    <property type="entry name" value="HTH-TYPE TRANSCRIPTIONAL REGULATOR"/>
    <property type="match status" value="1"/>
</dbReference>
<keyword evidence="2 6" id="KW-0812">Transmembrane</keyword>
<organism evidence="8 9">
    <name type="scientific">Aciduricibacillus chroicocephali</name>
    <dbReference type="NCBI Taxonomy" id="3054939"/>
    <lineage>
        <taxon>Bacteria</taxon>
        <taxon>Bacillati</taxon>
        <taxon>Bacillota</taxon>
        <taxon>Bacilli</taxon>
        <taxon>Bacillales</taxon>
        <taxon>Bacillaceae</taxon>
        <taxon>Aciduricibacillus</taxon>
    </lineage>
</organism>
<dbReference type="InterPro" id="IPR010982">
    <property type="entry name" value="Lambda_DNA-bd_dom_sf"/>
</dbReference>
<dbReference type="RefSeq" id="WP_348029756.1">
    <property type="nucleotide sequence ID" value="NZ_CP129113.1"/>
</dbReference>
<dbReference type="Pfam" id="PF01381">
    <property type="entry name" value="HTH_3"/>
    <property type="match status" value="1"/>
</dbReference>
<reference evidence="8" key="1">
    <citation type="submission" date="2023-06" db="EMBL/GenBank/DDBJ databases">
        <title>A Treasure from Seagulls: Isolation and Description of Aciduricobacillus qingdaonensis gen. nov., sp. nov., a Rare Obligately Uric Acid-utilizing Member in the Family Bacillaceae.</title>
        <authorList>
            <person name="Liu W."/>
            <person name="Wang B."/>
        </authorList>
    </citation>
    <scope>NUCLEOTIDE SEQUENCE</scope>
    <source>
        <strain evidence="8">44XB</strain>
    </source>
</reference>
<dbReference type="InterPro" id="IPR010652">
    <property type="entry name" value="DUF1232"/>
</dbReference>
<dbReference type="PANTHER" id="PTHR46797:SF1">
    <property type="entry name" value="METHYLPHOSPHONATE SYNTHASE"/>
    <property type="match status" value="1"/>
</dbReference>
<keyword evidence="9" id="KW-1185">Reference proteome</keyword>
<name>A0ABY9KYT1_9BACI</name>
<evidence type="ECO:0000256" key="4">
    <source>
        <dbReference type="ARBA" id="ARBA00023125"/>
    </source>
</evidence>
<dbReference type="SUPFAM" id="SSF47413">
    <property type="entry name" value="lambda repressor-like DNA-binding domains"/>
    <property type="match status" value="1"/>
</dbReference>
<dbReference type="Gene3D" id="1.10.260.40">
    <property type="entry name" value="lambda repressor-like DNA-binding domains"/>
    <property type="match status" value="1"/>
</dbReference>
<dbReference type="InterPro" id="IPR050807">
    <property type="entry name" value="TransReg_Diox_bact_type"/>
</dbReference>
<keyword evidence="5 6" id="KW-0472">Membrane</keyword>
<evidence type="ECO:0000256" key="5">
    <source>
        <dbReference type="ARBA" id="ARBA00023136"/>
    </source>
</evidence>
<evidence type="ECO:0000256" key="6">
    <source>
        <dbReference type="SAM" id="Phobius"/>
    </source>
</evidence>
<feature type="transmembrane region" description="Helical" evidence="6">
    <location>
        <begin position="147"/>
        <end position="164"/>
    </location>
</feature>
<dbReference type="EMBL" id="CP129113">
    <property type="protein sequence ID" value="WLV25965.1"/>
    <property type="molecule type" value="Genomic_DNA"/>
</dbReference>
<evidence type="ECO:0000313" key="8">
    <source>
        <dbReference type="EMBL" id="WLV25965.1"/>
    </source>
</evidence>
<evidence type="ECO:0000256" key="2">
    <source>
        <dbReference type="ARBA" id="ARBA00022692"/>
    </source>
</evidence>
<dbReference type="Proteomes" id="UP001180087">
    <property type="component" value="Chromosome"/>
</dbReference>
<evidence type="ECO:0000256" key="1">
    <source>
        <dbReference type="ARBA" id="ARBA00004127"/>
    </source>
</evidence>